<feature type="domain" description="Rhodanese" evidence="1">
    <location>
        <begin position="46"/>
        <end position="151"/>
    </location>
</feature>
<gene>
    <name evidence="2" type="ORF">NEMVEDRAFT_v1g244977</name>
</gene>
<accession>A7SFT7</accession>
<dbReference type="EMBL" id="DS469647">
    <property type="protein sequence ID" value="EDO37407.1"/>
    <property type="molecule type" value="Genomic_DNA"/>
</dbReference>
<dbReference type="Proteomes" id="UP000001593">
    <property type="component" value="Unassembled WGS sequence"/>
</dbReference>
<dbReference type="SUPFAM" id="SSF52821">
    <property type="entry name" value="Rhodanese/Cell cycle control phosphatase"/>
    <property type="match status" value="1"/>
</dbReference>
<protein>
    <recommendedName>
        <fullName evidence="1">Rhodanese domain-containing protein</fullName>
    </recommendedName>
</protein>
<evidence type="ECO:0000259" key="1">
    <source>
        <dbReference type="PROSITE" id="PS50206"/>
    </source>
</evidence>
<proteinExistence type="predicted"/>
<dbReference type="eggNOG" id="ENOG502SBBF">
    <property type="taxonomic scope" value="Eukaryota"/>
</dbReference>
<dbReference type="CDD" id="cd00158">
    <property type="entry name" value="RHOD"/>
    <property type="match status" value="1"/>
</dbReference>
<dbReference type="SMART" id="SM00450">
    <property type="entry name" value="RHOD"/>
    <property type="match status" value="1"/>
</dbReference>
<evidence type="ECO:0000313" key="3">
    <source>
        <dbReference type="Proteomes" id="UP000001593"/>
    </source>
</evidence>
<reference evidence="2 3" key="1">
    <citation type="journal article" date="2007" name="Science">
        <title>Sea anemone genome reveals ancestral eumetazoan gene repertoire and genomic organization.</title>
        <authorList>
            <person name="Putnam N.H."/>
            <person name="Srivastava M."/>
            <person name="Hellsten U."/>
            <person name="Dirks B."/>
            <person name="Chapman J."/>
            <person name="Salamov A."/>
            <person name="Terry A."/>
            <person name="Shapiro H."/>
            <person name="Lindquist E."/>
            <person name="Kapitonov V.V."/>
            <person name="Jurka J."/>
            <person name="Genikhovich G."/>
            <person name="Grigoriev I.V."/>
            <person name="Lucas S.M."/>
            <person name="Steele R.E."/>
            <person name="Finnerty J.R."/>
            <person name="Technau U."/>
            <person name="Martindale M.Q."/>
            <person name="Rokhsar D.S."/>
        </authorList>
    </citation>
    <scope>NUCLEOTIDE SEQUENCE [LARGE SCALE GENOMIC DNA]</scope>
    <source>
        <strain evidence="3">CH2 X CH6</strain>
    </source>
</reference>
<evidence type="ECO:0000313" key="2">
    <source>
        <dbReference type="EMBL" id="EDO37407.1"/>
    </source>
</evidence>
<dbReference type="Gene3D" id="3.40.250.10">
    <property type="entry name" value="Rhodanese-like domain"/>
    <property type="match status" value="1"/>
</dbReference>
<dbReference type="PhylomeDB" id="A7SFT7"/>
<name>A7SFT7_NEMVE</name>
<keyword evidence="3" id="KW-1185">Reference proteome</keyword>
<organism evidence="2 3">
    <name type="scientific">Nematostella vectensis</name>
    <name type="common">Starlet sea anemone</name>
    <dbReference type="NCBI Taxonomy" id="45351"/>
    <lineage>
        <taxon>Eukaryota</taxon>
        <taxon>Metazoa</taxon>
        <taxon>Cnidaria</taxon>
        <taxon>Anthozoa</taxon>
        <taxon>Hexacorallia</taxon>
        <taxon>Actiniaria</taxon>
        <taxon>Edwardsiidae</taxon>
        <taxon>Nematostella</taxon>
    </lineage>
</organism>
<dbReference type="InterPro" id="IPR001763">
    <property type="entry name" value="Rhodanese-like_dom"/>
</dbReference>
<dbReference type="OMA" id="WYNEGRP"/>
<dbReference type="OrthoDB" id="566238at2759"/>
<dbReference type="HOGENOM" id="CLU_089574_5_1_1"/>
<dbReference type="PROSITE" id="PS50206">
    <property type="entry name" value="RHODANESE_3"/>
    <property type="match status" value="1"/>
</dbReference>
<dbReference type="InterPro" id="IPR036873">
    <property type="entry name" value="Rhodanese-like_dom_sf"/>
</dbReference>
<sequence length="177" mass="20290">MSEPLGLGFRGVVKVIQRLYPHVPRMSTDQLQRILRNTSDQRTNRKPPNLVMLDVREQKERDVSLIDGSIHVKPSTTDMTKLLERVNKLVHPAKDPKTILCYCATGLRASIMADRILTELSKHEDLKQSTRVYALEGSIFKWGNEFKPLVDPNGRKTVQVHGMNSVQRLLLWPQIRV</sequence>
<dbReference type="Pfam" id="PF00581">
    <property type="entry name" value="Rhodanese"/>
    <property type="match status" value="1"/>
</dbReference>
<dbReference type="InParanoid" id="A7SFT7"/>
<dbReference type="KEGG" id="nve:5508896"/>
<dbReference type="AlphaFoldDB" id="A7SFT7"/>